<dbReference type="Proteomes" id="UP000233551">
    <property type="component" value="Unassembled WGS sequence"/>
</dbReference>
<evidence type="ECO:0000256" key="12">
    <source>
        <dbReference type="ARBA" id="ARBA00047899"/>
    </source>
</evidence>
<evidence type="ECO:0000256" key="10">
    <source>
        <dbReference type="ARBA" id="ARBA00022989"/>
    </source>
</evidence>
<evidence type="ECO:0000256" key="8">
    <source>
        <dbReference type="ARBA" id="ARBA00022777"/>
    </source>
</evidence>
<keyword evidence="7 14" id="KW-0547">Nucleotide-binding</keyword>
<dbReference type="GO" id="GO:0004674">
    <property type="term" value="F:protein serine/threonine kinase activity"/>
    <property type="evidence" value="ECO:0007669"/>
    <property type="project" value="UniProtKB-KW"/>
</dbReference>
<evidence type="ECO:0000313" key="16">
    <source>
        <dbReference type="EMBL" id="PKI74904.1"/>
    </source>
</evidence>
<dbReference type="FunFam" id="3.30.200.20:FF:000542">
    <property type="entry name" value="Receptor-like serine/threonine-protein kinase At4g25390"/>
    <property type="match status" value="1"/>
</dbReference>
<evidence type="ECO:0000256" key="5">
    <source>
        <dbReference type="ARBA" id="ARBA00022679"/>
    </source>
</evidence>
<evidence type="ECO:0000256" key="13">
    <source>
        <dbReference type="ARBA" id="ARBA00048679"/>
    </source>
</evidence>
<comment type="caution">
    <text evidence="16">The sequence shown here is derived from an EMBL/GenBank/DDBJ whole genome shotgun (WGS) entry which is preliminary data.</text>
</comment>
<evidence type="ECO:0000256" key="2">
    <source>
        <dbReference type="ARBA" id="ARBA00012513"/>
    </source>
</evidence>
<dbReference type="InterPro" id="IPR000719">
    <property type="entry name" value="Prot_kinase_dom"/>
</dbReference>
<gene>
    <name evidence="16" type="ORF">CRG98_004676</name>
</gene>
<sequence length="292" mass="32548">MEKEEVDEELLSSIQSTKLYSLQELLQATDNFSLSNKIGTGGFGSTYKGVLKDGTVIAVKVMSGGSAQGKPEFLNEISILVRIEHKYLVKLYGCCVEANQRILVYAYVNKSDLARALLPSAPPRSGPRCINLPWEISGFGNATYFHPDLSYVSKRVVGKLGYLAPEYTMHGWLTKKADSYSFGVLILEIVSGRNSTEVTDEGNCLLDRAWDLHERKELLGLVDIPVVRYLDREDAYKYLIICLLCTQHDPDLRPDISTVLGMLTGKINVSRENLSRPDFFRADEGEISGKLV</sequence>
<dbReference type="Pfam" id="PF07714">
    <property type="entry name" value="PK_Tyr_Ser-Thr"/>
    <property type="match status" value="2"/>
</dbReference>
<evidence type="ECO:0000256" key="14">
    <source>
        <dbReference type="PROSITE-ProRule" id="PRU10141"/>
    </source>
</evidence>
<evidence type="ECO:0000256" key="3">
    <source>
        <dbReference type="ARBA" id="ARBA00022475"/>
    </source>
</evidence>
<dbReference type="InterPro" id="IPR017441">
    <property type="entry name" value="Protein_kinase_ATP_BS"/>
</dbReference>
<name>A0A2I0L2G7_PUNGR</name>
<feature type="binding site" evidence="14">
    <location>
        <position position="60"/>
    </location>
    <ligand>
        <name>ATP</name>
        <dbReference type="ChEBI" id="CHEBI:30616"/>
    </ligand>
</feature>
<dbReference type="SUPFAM" id="SSF56112">
    <property type="entry name" value="Protein kinase-like (PK-like)"/>
    <property type="match status" value="1"/>
</dbReference>
<dbReference type="PROSITE" id="PS00107">
    <property type="entry name" value="PROTEIN_KINASE_ATP"/>
    <property type="match status" value="1"/>
</dbReference>
<dbReference type="InterPro" id="IPR052059">
    <property type="entry name" value="CR_Ser/Thr_kinase"/>
</dbReference>
<evidence type="ECO:0000256" key="7">
    <source>
        <dbReference type="ARBA" id="ARBA00022741"/>
    </source>
</evidence>
<accession>A0A2I0L2G7</accession>
<keyword evidence="9 14" id="KW-0067">ATP-binding</keyword>
<comment type="catalytic activity">
    <reaction evidence="12">
        <text>L-threonyl-[protein] + ATP = O-phospho-L-threonyl-[protein] + ADP + H(+)</text>
        <dbReference type="Rhea" id="RHEA:46608"/>
        <dbReference type="Rhea" id="RHEA-COMP:11060"/>
        <dbReference type="Rhea" id="RHEA-COMP:11605"/>
        <dbReference type="ChEBI" id="CHEBI:15378"/>
        <dbReference type="ChEBI" id="CHEBI:30013"/>
        <dbReference type="ChEBI" id="CHEBI:30616"/>
        <dbReference type="ChEBI" id="CHEBI:61977"/>
        <dbReference type="ChEBI" id="CHEBI:456216"/>
        <dbReference type="EC" id="2.7.11.1"/>
    </reaction>
</comment>
<dbReference type="Gene3D" id="1.10.510.10">
    <property type="entry name" value="Transferase(Phosphotransferase) domain 1"/>
    <property type="match status" value="1"/>
</dbReference>
<proteinExistence type="predicted"/>
<dbReference type="EC" id="2.7.11.1" evidence="2"/>
<keyword evidence="17" id="KW-1185">Reference proteome</keyword>
<dbReference type="AlphaFoldDB" id="A0A2I0L2G7"/>
<evidence type="ECO:0000256" key="6">
    <source>
        <dbReference type="ARBA" id="ARBA00022692"/>
    </source>
</evidence>
<evidence type="ECO:0000256" key="9">
    <source>
        <dbReference type="ARBA" id="ARBA00022840"/>
    </source>
</evidence>
<keyword evidence="5" id="KW-0808">Transferase</keyword>
<dbReference type="PANTHER" id="PTHR47973">
    <property type="entry name" value="CYSTEINE-RICH RECEPTOR-LIKE PROTEIN KINASE 3"/>
    <property type="match status" value="1"/>
</dbReference>
<dbReference type="PROSITE" id="PS50011">
    <property type="entry name" value="PROTEIN_KINASE_DOM"/>
    <property type="match status" value="1"/>
</dbReference>
<dbReference type="EMBL" id="PGOL01000189">
    <property type="protein sequence ID" value="PKI74904.1"/>
    <property type="molecule type" value="Genomic_DNA"/>
</dbReference>
<keyword evidence="3" id="KW-1003">Cell membrane</keyword>
<reference evidence="16 17" key="1">
    <citation type="submission" date="2017-11" db="EMBL/GenBank/DDBJ databases">
        <title>De-novo sequencing of pomegranate (Punica granatum L.) genome.</title>
        <authorList>
            <person name="Akparov Z."/>
            <person name="Amiraslanov A."/>
            <person name="Hajiyeva S."/>
            <person name="Abbasov M."/>
            <person name="Kaur K."/>
            <person name="Hamwieh A."/>
            <person name="Solovyev V."/>
            <person name="Salamov A."/>
            <person name="Braich B."/>
            <person name="Kosarev P."/>
            <person name="Mahmoud A."/>
            <person name="Hajiyev E."/>
            <person name="Babayeva S."/>
            <person name="Izzatullayeva V."/>
            <person name="Mammadov A."/>
            <person name="Mammadov A."/>
            <person name="Sharifova S."/>
            <person name="Ojaghi J."/>
            <person name="Eynullazada K."/>
            <person name="Bayramov B."/>
            <person name="Abdulazimova A."/>
            <person name="Shahmuradov I."/>
        </authorList>
    </citation>
    <scope>NUCLEOTIDE SEQUENCE [LARGE SCALE GENOMIC DNA]</scope>
    <source>
        <strain evidence="17">cv. AG2017</strain>
        <tissue evidence="16">Leaf</tissue>
    </source>
</reference>
<dbReference type="InterPro" id="IPR001245">
    <property type="entry name" value="Ser-Thr/Tyr_kinase_cat_dom"/>
</dbReference>
<keyword evidence="11" id="KW-0472">Membrane</keyword>
<evidence type="ECO:0000259" key="15">
    <source>
        <dbReference type="PROSITE" id="PS50011"/>
    </source>
</evidence>
<keyword evidence="4" id="KW-0723">Serine/threonine-protein kinase</keyword>
<dbReference type="GO" id="GO:0005524">
    <property type="term" value="F:ATP binding"/>
    <property type="evidence" value="ECO:0007669"/>
    <property type="project" value="UniProtKB-UniRule"/>
</dbReference>
<evidence type="ECO:0000256" key="4">
    <source>
        <dbReference type="ARBA" id="ARBA00022527"/>
    </source>
</evidence>
<evidence type="ECO:0000256" key="11">
    <source>
        <dbReference type="ARBA" id="ARBA00023136"/>
    </source>
</evidence>
<evidence type="ECO:0000313" key="17">
    <source>
        <dbReference type="Proteomes" id="UP000233551"/>
    </source>
</evidence>
<feature type="domain" description="Protein kinase" evidence="15">
    <location>
        <begin position="32"/>
        <end position="292"/>
    </location>
</feature>
<dbReference type="STRING" id="22663.A0A2I0L2G7"/>
<dbReference type="InterPro" id="IPR011009">
    <property type="entry name" value="Kinase-like_dom_sf"/>
</dbReference>
<comment type="subcellular location">
    <subcellularLocation>
        <location evidence="1">Cell membrane</location>
        <topology evidence="1">Single-pass membrane protein</topology>
    </subcellularLocation>
</comment>
<protein>
    <recommendedName>
        <fullName evidence="2">non-specific serine/threonine protein kinase</fullName>
        <ecNumber evidence="2">2.7.11.1</ecNumber>
    </recommendedName>
</protein>
<keyword evidence="8" id="KW-0418">Kinase</keyword>
<comment type="catalytic activity">
    <reaction evidence="13">
        <text>L-seryl-[protein] + ATP = O-phospho-L-seryl-[protein] + ADP + H(+)</text>
        <dbReference type="Rhea" id="RHEA:17989"/>
        <dbReference type="Rhea" id="RHEA-COMP:9863"/>
        <dbReference type="Rhea" id="RHEA-COMP:11604"/>
        <dbReference type="ChEBI" id="CHEBI:15378"/>
        <dbReference type="ChEBI" id="CHEBI:29999"/>
        <dbReference type="ChEBI" id="CHEBI:30616"/>
        <dbReference type="ChEBI" id="CHEBI:83421"/>
        <dbReference type="ChEBI" id="CHEBI:456216"/>
        <dbReference type="EC" id="2.7.11.1"/>
    </reaction>
</comment>
<dbReference type="Gene3D" id="3.30.200.20">
    <property type="entry name" value="Phosphorylase Kinase, domain 1"/>
    <property type="match status" value="1"/>
</dbReference>
<keyword evidence="10" id="KW-1133">Transmembrane helix</keyword>
<dbReference type="GO" id="GO:0005886">
    <property type="term" value="C:plasma membrane"/>
    <property type="evidence" value="ECO:0007669"/>
    <property type="project" value="UniProtKB-SubCell"/>
</dbReference>
<evidence type="ECO:0000256" key="1">
    <source>
        <dbReference type="ARBA" id="ARBA00004162"/>
    </source>
</evidence>
<keyword evidence="6" id="KW-0812">Transmembrane</keyword>
<organism evidence="16 17">
    <name type="scientific">Punica granatum</name>
    <name type="common">Pomegranate</name>
    <dbReference type="NCBI Taxonomy" id="22663"/>
    <lineage>
        <taxon>Eukaryota</taxon>
        <taxon>Viridiplantae</taxon>
        <taxon>Streptophyta</taxon>
        <taxon>Embryophyta</taxon>
        <taxon>Tracheophyta</taxon>
        <taxon>Spermatophyta</taxon>
        <taxon>Magnoliopsida</taxon>
        <taxon>eudicotyledons</taxon>
        <taxon>Gunneridae</taxon>
        <taxon>Pentapetalae</taxon>
        <taxon>rosids</taxon>
        <taxon>malvids</taxon>
        <taxon>Myrtales</taxon>
        <taxon>Lythraceae</taxon>
        <taxon>Punica</taxon>
    </lineage>
</organism>